<dbReference type="STRING" id="660518.SAMN05216218_106115"/>
<dbReference type="AlphaFoldDB" id="A0A1G7L132"/>
<protein>
    <submittedName>
        <fullName evidence="2">Uncharacterized protein</fullName>
    </submittedName>
</protein>
<evidence type="ECO:0000313" key="2">
    <source>
        <dbReference type="EMBL" id="SDF43081.1"/>
    </source>
</evidence>
<dbReference type="Proteomes" id="UP000199076">
    <property type="component" value="Unassembled WGS sequence"/>
</dbReference>
<gene>
    <name evidence="2" type="ORF">SAMN05216218_106115</name>
</gene>
<evidence type="ECO:0000313" key="3">
    <source>
        <dbReference type="Proteomes" id="UP000199076"/>
    </source>
</evidence>
<keyword evidence="3" id="KW-1185">Reference proteome</keyword>
<accession>A0A1G7L132</accession>
<evidence type="ECO:0000256" key="1">
    <source>
        <dbReference type="SAM" id="MobiDB-lite"/>
    </source>
</evidence>
<reference evidence="3" key="1">
    <citation type="submission" date="2016-10" db="EMBL/GenBank/DDBJ databases">
        <authorList>
            <person name="Varghese N."/>
            <person name="Submissions S."/>
        </authorList>
    </citation>
    <scope>NUCLEOTIDE SEQUENCE [LARGE SCALE GENOMIC DNA]</scope>
    <source>
        <strain evidence="3">IBRC-M 10760</strain>
    </source>
</reference>
<proteinExistence type="predicted"/>
<dbReference type="EMBL" id="FNBK01000006">
    <property type="protein sequence ID" value="SDF43081.1"/>
    <property type="molecule type" value="Genomic_DNA"/>
</dbReference>
<sequence length="41" mass="4397">MTRHSASRGIMYSAPPTEEEDEDAVEAVTAAEKEDVATADD</sequence>
<dbReference type="RefSeq" id="WP_281187034.1">
    <property type="nucleotide sequence ID" value="NZ_FNBK01000006.1"/>
</dbReference>
<organism evidence="2 3">
    <name type="scientific">Halorientalis regularis</name>
    <dbReference type="NCBI Taxonomy" id="660518"/>
    <lineage>
        <taxon>Archaea</taxon>
        <taxon>Methanobacteriati</taxon>
        <taxon>Methanobacteriota</taxon>
        <taxon>Stenosarchaea group</taxon>
        <taxon>Halobacteria</taxon>
        <taxon>Halobacteriales</taxon>
        <taxon>Haloarculaceae</taxon>
        <taxon>Halorientalis</taxon>
    </lineage>
</organism>
<name>A0A1G7L132_9EURY</name>
<feature type="region of interest" description="Disordered" evidence="1">
    <location>
        <begin position="1"/>
        <end position="24"/>
    </location>
</feature>